<sequence length="508" mass="56355">MPRLNIESENLLYITDFPPDVNWKTFKANVNRNGGGIKFVETFEAWGIYPVKDVILEFTSRAFLDDFICNLQMKTLFENSEVVYKIIDAQSRKDFCDGFLEKTGVDILKSNGIPPIATSPHSPMGQLSPRNRSMSFSNLNTGGFQKSPPLKISPRGQLKNSNFVPLRSVDETATSNTNNSFSSIGSAPKFTVNKSPPSTFSPPLNRASSVSNFIVPAVQKLNISPKNTFNGSSDFENKVNAKDWPSSVPIQKPVNKVSAQSNFFHDGAQRNRQQVDIKSPITTAPRRGFPLPEKYVAEGFFNDCTQKADNIQQVAPPKEEKISTRPAQPIAFNSSSQVDGKSLNGSFKPFLFTGKTAVNVPAQLKFSNAGAQVSKGIDWKKSTEPLKQLSPPKEKAPISHIPQPNLLDSNTEFANKISGKSSTVSQGPPKITTKISSSIKVDKTSMLTIKYKDAEMIAHERFGISHFPMTHKSLNKSKEDALKKRMQFKIFEQDLYIFDDGRCIKKSD</sequence>
<reference evidence="3" key="1">
    <citation type="submission" date="2022-11" db="UniProtKB">
        <authorList>
            <consortium name="WormBaseParasite"/>
        </authorList>
    </citation>
    <scope>IDENTIFICATION</scope>
</reference>
<evidence type="ECO:0000313" key="2">
    <source>
        <dbReference type="Proteomes" id="UP000887574"/>
    </source>
</evidence>
<proteinExistence type="predicted"/>
<dbReference type="WBParaSite" id="jg19437">
    <property type="protein sequence ID" value="jg19437"/>
    <property type="gene ID" value="jg19437"/>
</dbReference>
<feature type="compositionally biased region" description="Polar residues" evidence="1">
    <location>
        <begin position="128"/>
        <end position="144"/>
    </location>
</feature>
<dbReference type="AlphaFoldDB" id="A0A915DH16"/>
<organism evidence="2 3">
    <name type="scientific">Ditylenchus dipsaci</name>
    <dbReference type="NCBI Taxonomy" id="166011"/>
    <lineage>
        <taxon>Eukaryota</taxon>
        <taxon>Metazoa</taxon>
        <taxon>Ecdysozoa</taxon>
        <taxon>Nematoda</taxon>
        <taxon>Chromadorea</taxon>
        <taxon>Rhabditida</taxon>
        <taxon>Tylenchina</taxon>
        <taxon>Tylenchomorpha</taxon>
        <taxon>Sphaerularioidea</taxon>
        <taxon>Anguinidae</taxon>
        <taxon>Anguininae</taxon>
        <taxon>Ditylenchus</taxon>
    </lineage>
</organism>
<feature type="region of interest" description="Disordered" evidence="1">
    <location>
        <begin position="115"/>
        <end position="163"/>
    </location>
</feature>
<name>A0A915DH16_9BILA</name>
<keyword evidence="2" id="KW-1185">Reference proteome</keyword>
<evidence type="ECO:0000313" key="3">
    <source>
        <dbReference type="WBParaSite" id="jg19437"/>
    </source>
</evidence>
<dbReference type="Proteomes" id="UP000887574">
    <property type="component" value="Unplaced"/>
</dbReference>
<feature type="region of interest" description="Disordered" evidence="1">
    <location>
        <begin position="385"/>
        <end position="405"/>
    </location>
</feature>
<evidence type="ECO:0000256" key="1">
    <source>
        <dbReference type="SAM" id="MobiDB-lite"/>
    </source>
</evidence>
<accession>A0A915DH16</accession>
<protein>
    <submittedName>
        <fullName evidence="3">Uncharacterized protein</fullName>
    </submittedName>
</protein>